<dbReference type="AlphaFoldDB" id="A0A5R8WJC8"/>
<dbReference type="Proteomes" id="UP000305517">
    <property type="component" value="Unassembled WGS sequence"/>
</dbReference>
<organism evidence="1 2">
    <name type="scientific">Hymenobacter jeollabukensis</name>
    <dbReference type="NCBI Taxonomy" id="2025313"/>
    <lineage>
        <taxon>Bacteria</taxon>
        <taxon>Pseudomonadati</taxon>
        <taxon>Bacteroidota</taxon>
        <taxon>Cytophagia</taxon>
        <taxon>Cytophagales</taxon>
        <taxon>Hymenobacteraceae</taxon>
        <taxon>Hymenobacter</taxon>
    </lineage>
</organism>
<name>A0A5R8WJC8_9BACT</name>
<keyword evidence="2" id="KW-1185">Reference proteome</keyword>
<dbReference type="EMBL" id="VAJM01000016">
    <property type="protein sequence ID" value="TLM88771.1"/>
    <property type="molecule type" value="Genomic_DNA"/>
</dbReference>
<evidence type="ECO:0000313" key="2">
    <source>
        <dbReference type="Proteomes" id="UP000305517"/>
    </source>
</evidence>
<comment type="caution">
    <text evidence="1">The sequence shown here is derived from an EMBL/GenBank/DDBJ whole genome shotgun (WGS) entry which is preliminary data.</text>
</comment>
<gene>
    <name evidence="1" type="ORF">FDY95_23340</name>
</gene>
<protein>
    <submittedName>
        <fullName evidence="1">Uncharacterized protein</fullName>
    </submittedName>
</protein>
<reference evidence="1 2" key="1">
    <citation type="submission" date="2019-05" db="EMBL/GenBank/DDBJ databases">
        <title>Hymenobacter edaphi sp. nov., isolated from abandoned arsenic-contaminated farmland soil.</title>
        <authorList>
            <person name="Nie L."/>
        </authorList>
    </citation>
    <scope>NUCLEOTIDE SEQUENCE [LARGE SCALE GENOMIC DNA]</scope>
    <source>
        <strain evidence="1 2">1-3-3-8</strain>
    </source>
</reference>
<accession>A0A5R8WJC8</accession>
<sequence>MPAEKHSDPKCCQDDAKSLWAALGTPPKVSLEKFAPMVLDLPPVYDVLVPRFVAWDSTQAVTLVPPTHLKPKIPDIRIFIGSLTI</sequence>
<proteinExistence type="predicted"/>
<evidence type="ECO:0000313" key="1">
    <source>
        <dbReference type="EMBL" id="TLM88771.1"/>
    </source>
</evidence>